<dbReference type="SUPFAM" id="SSF140683">
    <property type="entry name" value="SP0561-like"/>
    <property type="match status" value="1"/>
</dbReference>
<dbReference type="Pfam" id="PF08984">
    <property type="entry name" value="DUF1858"/>
    <property type="match status" value="1"/>
</dbReference>
<gene>
    <name evidence="2" type="ORF">H9804_06060</name>
</gene>
<reference evidence="2" key="2">
    <citation type="submission" date="2021-04" db="EMBL/GenBank/DDBJ databases">
        <authorList>
            <person name="Gilroy R."/>
        </authorList>
    </citation>
    <scope>NUCLEOTIDE SEQUENCE</scope>
    <source>
        <strain evidence="2">ChiW4-1371</strain>
    </source>
</reference>
<dbReference type="InterPro" id="IPR038062">
    <property type="entry name" value="ScdA-like_N_sf"/>
</dbReference>
<dbReference type="EMBL" id="DXAQ01000093">
    <property type="protein sequence ID" value="HIZ89488.1"/>
    <property type="molecule type" value="Genomic_DNA"/>
</dbReference>
<dbReference type="InterPro" id="IPR023883">
    <property type="entry name" value="CHP03980_redox-disulphide"/>
</dbReference>
<dbReference type="AlphaFoldDB" id="A0A9D2GT24"/>
<dbReference type="Gene3D" id="1.10.3910.10">
    <property type="entry name" value="SP0561-like"/>
    <property type="match status" value="1"/>
</dbReference>
<evidence type="ECO:0000313" key="3">
    <source>
        <dbReference type="Proteomes" id="UP000824176"/>
    </source>
</evidence>
<evidence type="ECO:0000259" key="1">
    <source>
        <dbReference type="Pfam" id="PF08984"/>
    </source>
</evidence>
<protein>
    <submittedName>
        <fullName evidence="2">DUF1858 domain-containing protein</fullName>
    </submittedName>
</protein>
<dbReference type="PANTHER" id="PTHR39341:SF1">
    <property type="entry name" value="DUF1858 DOMAIN-CONTAINING PROTEIN"/>
    <property type="match status" value="1"/>
</dbReference>
<organism evidence="2 3">
    <name type="scientific">Candidatus Mucispirillum faecigallinarum</name>
    <dbReference type="NCBI Taxonomy" id="2838699"/>
    <lineage>
        <taxon>Bacteria</taxon>
        <taxon>Pseudomonadati</taxon>
        <taxon>Deferribacterota</taxon>
        <taxon>Deferribacteres</taxon>
        <taxon>Deferribacterales</taxon>
        <taxon>Mucispirillaceae</taxon>
        <taxon>Mucispirillum</taxon>
    </lineage>
</organism>
<dbReference type="NCBIfam" id="TIGR03980">
    <property type="entry name" value="prismane_assoc"/>
    <property type="match status" value="1"/>
</dbReference>
<sequence>MIIKKDTLTADILKNINGAKEFFESLNMGCLSCMGIQNETLEKSCLMHGLDIEEIMKKLNNLQNQ</sequence>
<dbReference type="PANTHER" id="PTHR39341">
    <property type="entry name" value="BSL7085 PROTEIN"/>
    <property type="match status" value="1"/>
</dbReference>
<feature type="domain" description="DUF1858" evidence="1">
    <location>
        <begin position="3"/>
        <end position="56"/>
    </location>
</feature>
<comment type="caution">
    <text evidence="2">The sequence shown here is derived from an EMBL/GenBank/DDBJ whole genome shotgun (WGS) entry which is preliminary data.</text>
</comment>
<proteinExistence type="predicted"/>
<dbReference type="Proteomes" id="UP000824176">
    <property type="component" value="Unassembled WGS sequence"/>
</dbReference>
<dbReference type="InterPro" id="IPR015077">
    <property type="entry name" value="DUF1858"/>
</dbReference>
<name>A0A9D2GT24_9BACT</name>
<evidence type="ECO:0000313" key="2">
    <source>
        <dbReference type="EMBL" id="HIZ89488.1"/>
    </source>
</evidence>
<reference evidence="2" key="1">
    <citation type="journal article" date="2021" name="PeerJ">
        <title>Extensive microbial diversity within the chicken gut microbiome revealed by metagenomics and culture.</title>
        <authorList>
            <person name="Gilroy R."/>
            <person name="Ravi A."/>
            <person name="Getino M."/>
            <person name="Pursley I."/>
            <person name="Horton D.L."/>
            <person name="Alikhan N.F."/>
            <person name="Baker D."/>
            <person name="Gharbi K."/>
            <person name="Hall N."/>
            <person name="Watson M."/>
            <person name="Adriaenssens E.M."/>
            <person name="Foster-Nyarko E."/>
            <person name="Jarju S."/>
            <person name="Secka A."/>
            <person name="Antonio M."/>
            <person name="Oren A."/>
            <person name="Chaudhuri R.R."/>
            <person name="La Ragione R."/>
            <person name="Hildebrand F."/>
            <person name="Pallen M.J."/>
        </authorList>
    </citation>
    <scope>NUCLEOTIDE SEQUENCE</scope>
    <source>
        <strain evidence="2">ChiW4-1371</strain>
    </source>
</reference>
<accession>A0A9D2GT24</accession>